<feature type="compositionally biased region" description="Acidic residues" evidence="8">
    <location>
        <begin position="1"/>
        <end position="13"/>
    </location>
</feature>
<dbReference type="GO" id="GO:0005737">
    <property type="term" value="C:cytoplasm"/>
    <property type="evidence" value="ECO:0007669"/>
    <property type="project" value="TreeGrafter"/>
</dbReference>
<dbReference type="Gene3D" id="3.30.1220.10">
    <property type="entry name" value="CobW-like, C-terminal domain"/>
    <property type="match status" value="1"/>
</dbReference>
<evidence type="ECO:0000259" key="9">
    <source>
        <dbReference type="Pfam" id="PF02492"/>
    </source>
</evidence>
<dbReference type="PANTHER" id="PTHR13748:SF31">
    <property type="entry name" value="ZINC-REGULATED GTPASE METALLOPROTEIN ACTIVATOR 1A-RELATED"/>
    <property type="match status" value="1"/>
</dbReference>
<protein>
    <submittedName>
        <fullName evidence="11">Uncharacterized protein</fullName>
    </submittedName>
</protein>
<dbReference type="Proteomes" id="UP000192596">
    <property type="component" value="Unassembled WGS sequence"/>
</dbReference>
<dbReference type="GO" id="GO:0016787">
    <property type="term" value="F:hydrolase activity"/>
    <property type="evidence" value="ECO:0007669"/>
    <property type="project" value="UniProtKB-KW"/>
</dbReference>
<evidence type="ECO:0000256" key="5">
    <source>
        <dbReference type="ARBA" id="ARBA00023186"/>
    </source>
</evidence>
<dbReference type="AlphaFoldDB" id="A0A1V8SU38"/>
<feature type="domain" description="CobW/HypB/UreG nucleotide-binding" evidence="9">
    <location>
        <begin position="47"/>
        <end position="243"/>
    </location>
</feature>
<dbReference type="Pfam" id="PF02492">
    <property type="entry name" value="cobW"/>
    <property type="match status" value="1"/>
</dbReference>
<dbReference type="STRING" id="1507870.A0A1V8SU38"/>
<evidence type="ECO:0000256" key="3">
    <source>
        <dbReference type="ARBA" id="ARBA00022833"/>
    </source>
</evidence>
<proteinExistence type="inferred from homology"/>
<keyword evidence="4" id="KW-0342">GTP-binding</keyword>
<dbReference type="InParanoid" id="A0A1V8SU38"/>
<dbReference type="SUPFAM" id="SSF52540">
    <property type="entry name" value="P-loop containing nucleoside triphosphate hydrolases"/>
    <property type="match status" value="1"/>
</dbReference>
<evidence type="ECO:0000256" key="1">
    <source>
        <dbReference type="ARBA" id="ARBA00022741"/>
    </source>
</evidence>
<comment type="caution">
    <text evidence="11">The sequence shown here is derived from an EMBL/GenBank/DDBJ whole genome shotgun (WGS) entry which is preliminary data.</text>
</comment>
<dbReference type="SUPFAM" id="SSF90002">
    <property type="entry name" value="Hypothetical protein YjiA, C-terminal domain"/>
    <property type="match status" value="1"/>
</dbReference>
<evidence type="ECO:0000256" key="8">
    <source>
        <dbReference type="SAM" id="MobiDB-lite"/>
    </source>
</evidence>
<sequence>MEDSDDEVPDLVDEGGAPSSIDAQVDDENLPKVPITIITVTRRYKSAGYLGAGKSTLLQHILTAQHFKKIAVILNEFGDTASLEKPISISQGSTQVSEWLNLANGCICCSVKDTGVAALESLMERRGAFDYILLETTGLADPGNIAPIFWLDDALGSSIYLDGIVTMVDAKNLLRELHQPVGDEEVVDEHQGHDHTGPKLSVAHLQISHADVVIVNKTDLVSPAELVVVEERVRSINSLARVHKTTHGIVPSLSGLVLDLAAYSSVTSDSLDFAAKGHSHLDSSIGTVTVTLPPLYEAGLVALDKWLRAVLWDSRLPGHENITGWEMHRTKGRVGTTDGKVKMLQGVREIFDLIDDPEGDAAEEGSRIVFIGKHVGGSEIVESFQRSLDASLAQQSS</sequence>
<dbReference type="InterPro" id="IPR003495">
    <property type="entry name" value="CobW/HypB/UreG_nucleotide-bd"/>
</dbReference>
<dbReference type="FunCoup" id="A0A1V8SU38">
    <property type="interactions" value="557"/>
</dbReference>
<dbReference type="CDD" id="cd03112">
    <property type="entry name" value="CobW-like"/>
    <property type="match status" value="1"/>
</dbReference>
<dbReference type="Pfam" id="PF07683">
    <property type="entry name" value="CobW_C"/>
    <property type="match status" value="1"/>
</dbReference>
<evidence type="ECO:0000256" key="4">
    <source>
        <dbReference type="ARBA" id="ARBA00023134"/>
    </source>
</evidence>
<accession>A0A1V8SU38</accession>
<feature type="region of interest" description="Disordered" evidence="8">
    <location>
        <begin position="1"/>
        <end position="25"/>
    </location>
</feature>
<evidence type="ECO:0000259" key="10">
    <source>
        <dbReference type="Pfam" id="PF07683"/>
    </source>
</evidence>
<keyword evidence="3" id="KW-0862">Zinc</keyword>
<dbReference type="EMBL" id="NAJO01000027">
    <property type="protein sequence ID" value="OQO02705.1"/>
    <property type="molecule type" value="Genomic_DNA"/>
</dbReference>
<evidence type="ECO:0000313" key="11">
    <source>
        <dbReference type="EMBL" id="OQO02705.1"/>
    </source>
</evidence>
<dbReference type="InterPro" id="IPR027417">
    <property type="entry name" value="P-loop_NTPase"/>
</dbReference>
<evidence type="ECO:0000256" key="2">
    <source>
        <dbReference type="ARBA" id="ARBA00022801"/>
    </source>
</evidence>
<evidence type="ECO:0000256" key="6">
    <source>
        <dbReference type="ARBA" id="ARBA00034320"/>
    </source>
</evidence>
<organism evidence="11 12">
    <name type="scientific">Cryoendolithus antarcticus</name>
    <dbReference type="NCBI Taxonomy" id="1507870"/>
    <lineage>
        <taxon>Eukaryota</taxon>
        <taxon>Fungi</taxon>
        <taxon>Dikarya</taxon>
        <taxon>Ascomycota</taxon>
        <taxon>Pezizomycotina</taxon>
        <taxon>Dothideomycetes</taxon>
        <taxon>Dothideomycetidae</taxon>
        <taxon>Cladosporiales</taxon>
        <taxon>Cladosporiaceae</taxon>
        <taxon>Cryoendolithus</taxon>
    </lineage>
</organism>
<dbReference type="InterPro" id="IPR011629">
    <property type="entry name" value="CobW-like_C"/>
</dbReference>
<dbReference type="Gene3D" id="3.40.50.300">
    <property type="entry name" value="P-loop containing nucleotide triphosphate hydrolases"/>
    <property type="match status" value="1"/>
</dbReference>
<keyword evidence="12" id="KW-1185">Reference proteome</keyword>
<dbReference type="InterPro" id="IPR051316">
    <property type="entry name" value="Zinc-reg_GTPase_activator"/>
</dbReference>
<keyword evidence="2" id="KW-0378">Hydrolase</keyword>
<comment type="catalytic activity">
    <reaction evidence="7">
        <text>GTP + H2O = GDP + phosphate + H(+)</text>
        <dbReference type="Rhea" id="RHEA:19669"/>
        <dbReference type="ChEBI" id="CHEBI:15377"/>
        <dbReference type="ChEBI" id="CHEBI:15378"/>
        <dbReference type="ChEBI" id="CHEBI:37565"/>
        <dbReference type="ChEBI" id="CHEBI:43474"/>
        <dbReference type="ChEBI" id="CHEBI:58189"/>
    </reaction>
    <physiologicalReaction direction="left-to-right" evidence="7">
        <dbReference type="Rhea" id="RHEA:19670"/>
    </physiologicalReaction>
</comment>
<keyword evidence="5" id="KW-0143">Chaperone</keyword>
<reference evidence="12" key="1">
    <citation type="submission" date="2017-03" db="EMBL/GenBank/DDBJ databases">
        <title>Genomes of endolithic fungi from Antarctica.</title>
        <authorList>
            <person name="Coleine C."/>
            <person name="Masonjones S."/>
            <person name="Stajich J.E."/>
        </authorList>
    </citation>
    <scope>NUCLEOTIDE SEQUENCE [LARGE SCALE GENOMIC DNA]</scope>
    <source>
        <strain evidence="12">CCFEE 5527</strain>
    </source>
</reference>
<dbReference type="GO" id="GO:0005525">
    <property type="term" value="F:GTP binding"/>
    <property type="evidence" value="ECO:0007669"/>
    <property type="project" value="UniProtKB-KW"/>
</dbReference>
<dbReference type="InterPro" id="IPR036627">
    <property type="entry name" value="CobW-likC_sf"/>
</dbReference>
<feature type="domain" description="CobW C-terminal" evidence="10">
    <location>
        <begin position="324"/>
        <end position="386"/>
    </location>
</feature>
<name>A0A1V8SU38_9PEZI</name>
<evidence type="ECO:0000313" key="12">
    <source>
        <dbReference type="Proteomes" id="UP000192596"/>
    </source>
</evidence>
<keyword evidence="1" id="KW-0547">Nucleotide-binding</keyword>
<comment type="similarity">
    <text evidence="6">Belongs to the SIMIBI class G3E GTPase family. ZNG1 subfamily.</text>
</comment>
<evidence type="ECO:0000256" key="7">
    <source>
        <dbReference type="ARBA" id="ARBA00049117"/>
    </source>
</evidence>
<dbReference type="OrthoDB" id="258627at2759"/>
<dbReference type="PANTHER" id="PTHR13748">
    <property type="entry name" value="COBW-RELATED"/>
    <property type="match status" value="1"/>
</dbReference>
<gene>
    <name evidence="11" type="ORF">B0A48_12234</name>
</gene>